<evidence type="ECO:0000256" key="1">
    <source>
        <dbReference type="SAM" id="MobiDB-lite"/>
    </source>
</evidence>
<name>A0A9K3KAS7_9STRA</name>
<accession>A0A9K3KAS7</accession>
<gene>
    <name evidence="2" type="ORF">IV203_028196</name>
</gene>
<dbReference type="EMBL" id="JAGRRH010000030">
    <property type="protein sequence ID" value="KAG7339735.1"/>
    <property type="molecule type" value="Genomic_DNA"/>
</dbReference>
<keyword evidence="3" id="KW-1185">Reference proteome</keyword>
<evidence type="ECO:0000313" key="2">
    <source>
        <dbReference type="EMBL" id="KAG7339735.1"/>
    </source>
</evidence>
<feature type="region of interest" description="Disordered" evidence="1">
    <location>
        <begin position="123"/>
        <end position="144"/>
    </location>
</feature>
<protein>
    <submittedName>
        <fullName evidence="2">Uncharacterized protein</fullName>
    </submittedName>
</protein>
<dbReference type="AlphaFoldDB" id="A0A9K3KAS7"/>
<reference evidence="2" key="1">
    <citation type="journal article" date="2021" name="Sci. Rep.">
        <title>Diploid genomic architecture of Nitzschia inconspicua, an elite biomass production diatom.</title>
        <authorList>
            <person name="Oliver A."/>
            <person name="Podell S."/>
            <person name="Pinowska A."/>
            <person name="Traller J.C."/>
            <person name="Smith S.R."/>
            <person name="McClure R."/>
            <person name="Beliaev A."/>
            <person name="Bohutskyi P."/>
            <person name="Hill E.A."/>
            <person name="Rabines A."/>
            <person name="Zheng H."/>
            <person name="Allen L.Z."/>
            <person name="Kuo A."/>
            <person name="Grigoriev I.V."/>
            <person name="Allen A.E."/>
            <person name="Hazlebeck D."/>
            <person name="Allen E.E."/>
        </authorList>
    </citation>
    <scope>NUCLEOTIDE SEQUENCE</scope>
    <source>
        <strain evidence="2">Hildebrandi</strain>
    </source>
</reference>
<organism evidence="2 3">
    <name type="scientific">Nitzschia inconspicua</name>
    <dbReference type="NCBI Taxonomy" id="303405"/>
    <lineage>
        <taxon>Eukaryota</taxon>
        <taxon>Sar</taxon>
        <taxon>Stramenopiles</taxon>
        <taxon>Ochrophyta</taxon>
        <taxon>Bacillariophyta</taxon>
        <taxon>Bacillariophyceae</taxon>
        <taxon>Bacillariophycidae</taxon>
        <taxon>Bacillariales</taxon>
        <taxon>Bacillariaceae</taxon>
        <taxon>Nitzschia</taxon>
    </lineage>
</organism>
<evidence type="ECO:0000313" key="3">
    <source>
        <dbReference type="Proteomes" id="UP000693970"/>
    </source>
</evidence>
<comment type="caution">
    <text evidence="2">The sequence shown here is derived from an EMBL/GenBank/DDBJ whole genome shotgun (WGS) entry which is preliminary data.</text>
</comment>
<feature type="compositionally biased region" description="Basic and acidic residues" evidence="1">
    <location>
        <begin position="135"/>
        <end position="144"/>
    </location>
</feature>
<reference evidence="2" key="2">
    <citation type="submission" date="2021-04" db="EMBL/GenBank/DDBJ databases">
        <authorList>
            <person name="Podell S."/>
        </authorList>
    </citation>
    <scope>NUCLEOTIDE SEQUENCE</scope>
    <source>
        <strain evidence="2">Hildebrandi</strain>
    </source>
</reference>
<dbReference type="Proteomes" id="UP000693970">
    <property type="component" value="Unassembled WGS sequence"/>
</dbReference>
<sequence length="144" mass="15935">MYGSKPTRIHDDNVVPSRNRRHEVGEGLVITEIEAGPIPPGVKKVPVFVGSEGGEFCLTSISVVNCSNCTIATSPIRSSSIEARLTSFPSDINEAVTLSPMYHRFSGQGNHLRNPWRVQLQTDDRGPLSRSIHHGRPECQQEFR</sequence>
<proteinExistence type="predicted"/>